<evidence type="ECO:0000256" key="4">
    <source>
        <dbReference type="ARBA" id="ARBA00023002"/>
    </source>
</evidence>
<dbReference type="Gene3D" id="3.40.50.720">
    <property type="entry name" value="NAD(P)-binding Rossmann-like Domain"/>
    <property type="match status" value="1"/>
</dbReference>
<dbReference type="GO" id="GO:0008270">
    <property type="term" value="F:zinc ion binding"/>
    <property type="evidence" value="ECO:0007669"/>
    <property type="project" value="InterPro"/>
</dbReference>
<organism evidence="8 9">
    <name type="scientific">Rhodococcus opacus</name>
    <name type="common">Nocardia opaca</name>
    <dbReference type="NCBI Taxonomy" id="37919"/>
    <lineage>
        <taxon>Bacteria</taxon>
        <taxon>Bacillati</taxon>
        <taxon>Actinomycetota</taxon>
        <taxon>Actinomycetes</taxon>
        <taxon>Mycobacteriales</taxon>
        <taxon>Nocardiaceae</taxon>
        <taxon>Rhodococcus</taxon>
    </lineage>
</organism>
<dbReference type="PROSITE" id="PS00059">
    <property type="entry name" value="ADH_ZINC"/>
    <property type="match status" value="1"/>
</dbReference>
<evidence type="ECO:0000256" key="1">
    <source>
        <dbReference type="ARBA" id="ARBA00001947"/>
    </source>
</evidence>
<proteinExistence type="inferred from homology"/>
<evidence type="ECO:0000256" key="3">
    <source>
        <dbReference type="ARBA" id="ARBA00022833"/>
    </source>
</evidence>
<evidence type="ECO:0000259" key="7">
    <source>
        <dbReference type="Pfam" id="PF08240"/>
    </source>
</evidence>
<reference evidence="8 9" key="1">
    <citation type="submission" date="2014-07" db="EMBL/GenBank/DDBJ databases">
        <title>Genome Sequence of Rhodococcus opacus Strain R7, a Biodegrader of Mono- and Polycyclic Aromatic Hydrocarbons.</title>
        <authorList>
            <person name="Di Gennaro P."/>
            <person name="Zampolli J."/>
            <person name="Presti I."/>
            <person name="Cappelletti M."/>
            <person name="D'Ursi P."/>
            <person name="Orro A."/>
            <person name="Mezzelani A."/>
            <person name="Milanesi L."/>
        </authorList>
    </citation>
    <scope>NUCLEOTIDE SEQUENCE [LARGE SCALE GENOMIC DNA]</scope>
    <source>
        <strain evidence="8 9">R7</strain>
    </source>
</reference>
<dbReference type="InterPro" id="IPR013154">
    <property type="entry name" value="ADH-like_N"/>
</dbReference>
<dbReference type="InterPro" id="IPR002328">
    <property type="entry name" value="ADH_Zn_CS"/>
</dbReference>
<dbReference type="InterPro" id="IPR011032">
    <property type="entry name" value="GroES-like_sf"/>
</dbReference>
<dbReference type="PANTHER" id="PTHR42813">
    <property type="entry name" value="ZINC-TYPE ALCOHOL DEHYDROGENASE-LIKE"/>
    <property type="match status" value="1"/>
</dbReference>
<dbReference type="Pfam" id="PF00107">
    <property type="entry name" value="ADH_zinc_N"/>
    <property type="match status" value="1"/>
</dbReference>
<evidence type="ECO:0000313" key="9">
    <source>
        <dbReference type="Proteomes" id="UP000028488"/>
    </source>
</evidence>
<keyword evidence="4" id="KW-0560">Oxidoreductase</keyword>
<dbReference type="InterPro" id="IPR036291">
    <property type="entry name" value="NAD(P)-bd_dom_sf"/>
</dbReference>
<gene>
    <name evidence="8" type="ORF">EP51_05320</name>
</gene>
<sequence>MKAVVFADTGRVEVIQVPDPSLIAPTDALVRVHRAAICGTDLHTITHPNGMSSGAVLGHEFAGTILEIGTAVRTFSPGDRVSGADFTACGHCWWCRSGNHWECAERQFFGTGAAFGPALDGAQAEIVRVPHADVVLHSIADDIPYESALFFGDILATGYAAVQRCDVSPGDTVAVVGGGPVGQMASLAAQACSAGPVVLVEPVEDRRAIAHEHGALVAAPDDARRLIDAVTDGRGADAVIEAVGGPRGLDTAFGLVRRRGTVVSVGVHQQPTWPLPVAKSFADELTLRFAIGNAIRDRDRLSGLVAAGAIDPTIIIDRRVSLDDAPAAYDAMTQRRTLKAVIEVP</sequence>
<evidence type="ECO:0000259" key="6">
    <source>
        <dbReference type="Pfam" id="PF00107"/>
    </source>
</evidence>
<evidence type="ECO:0000256" key="2">
    <source>
        <dbReference type="ARBA" id="ARBA00022723"/>
    </source>
</evidence>
<dbReference type="Pfam" id="PF08240">
    <property type="entry name" value="ADH_N"/>
    <property type="match status" value="1"/>
</dbReference>
<dbReference type="AlphaFoldDB" id="A0A076ECK7"/>
<dbReference type="RefSeq" id="WP_128638719.1">
    <property type="nucleotide sequence ID" value="NZ_CP008947.1"/>
</dbReference>
<dbReference type="Proteomes" id="UP000028488">
    <property type="component" value="Chromosome"/>
</dbReference>
<accession>A0A076ECK7</accession>
<protein>
    <submittedName>
        <fullName evidence="8">Alcohol dehydrogenase</fullName>
    </submittedName>
</protein>
<evidence type="ECO:0000256" key="5">
    <source>
        <dbReference type="RuleBase" id="RU361277"/>
    </source>
</evidence>
<dbReference type="eggNOG" id="COG1063">
    <property type="taxonomic scope" value="Bacteria"/>
</dbReference>
<dbReference type="EMBL" id="CP008947">
    <property type="protein sequence ID" value="AII04055.1"/>
    <property type="molecule type" value="Genomic_DNA"/>
</dbReference>
<keyword evidence="2 5" id="KW-0479">Metal-binding</keyword>
<dbReference type="SUPFAM" id="SSF50129">
    <property type="entry name" value="GroES-like"/>
    <property type="match status" value="1"/>
</dbReference>
<feature type="domain" description="Alcohol dehydrogenase-like C-terminal" evidence="6">
    <location>
        <begin position="180"/>
        <end position="294"/>
    </location>
</feature>
<comment type="similarity">
    <text evidence="5">Belongs to the zinc-containing alcohol dehydrogenase family.</text>
</comment>
<keyword evidence="3 5" id="KW-0862">Zinc</keyword>
<dbReference type="GO" id="GO:0016491">
    <property type="term" value="F:oxidoreductase activity"/>
    <property type="evidence" value="ECO:0007669"/>
    <property type="project" value="UniProtKB-KW"/>
</dbReference>
<comment type="cofactor">
    <cofactor evidence="1 5">
        <name>Zn(2+)</name>
        <dbReference type="ChEBI" id="CHEBI:29105"/>
    </cofactor>
</comment>
<name>A0A076ECK7_RHOOP</name>
<dbReference type="PANTHER" id="PTHR42813:SF2">
    <property type="entry name" value="DEHYDROGENASE, ZINC-CONTAINING, PUTATIVE (AFU_ORTHOLOGUE AFUA_2G02810)-RELATED"/>
    <property type="match status" value="1"/>
</dbReference>
<dbReference type="Gene3D" id="3.90.180.10">
    <property type="entry name" value="Medium-chain alcohol dehydrogenases, catalytic domain"/>
    <property type="match status" value="1"/>
</dbReference>
<dbReference type="SUPFAM" id="SSF51735">
    <property type="entry name" value="NAD(P)-binding Rossmann-fold domains"/>
    <property type="match status" value="1"/>
</dbReference>
<evidence type="ECO:0000313" key="8">
    <source>
        <dbReference type="EMBL" id="AII04055.1"/>
    </source>
</evidence>
<dbReference type="InterPro" id="IPR013149">
    <property type="entry name" value="ADH-like_C"/>
</dbReference>
<feature type="domain" description="Alcohol dehydrogenase-like N-terminal" evidence="7">
    <location>
        <begin position="25"/>
        <end position="135"/>
    </location>
</feature>